<dbReference type="EMBL" id="JAPEIS010000003">
    <property type="protein sequence ID" value="KAJ8068448.1"/>
    <property type="molecule type" value="Genomic_DNA"/>
</dbReference>
<reference evidence="1" key="1">
    <citation type="submission" date="2022-11" db="EMBL/GenBank/DDBJ databases">
        <title>Genome Resource of Sclerotinia nivalis Strain SnTB1, a Plant Pathogen Isolated from American Ginseng.</title>
        <authorList>
            <person name="Fan S."/>
        </authorList>
    </citation>
    <scope>NUCLEOTIDE SEQUENCE</scope>
    <source>
        <strain evidence="1">SnTB1</strain>
    </source>
</reference>
<dbReference type="OrthoDB" id="2999773at2759"/>
<evidence type="ECO:0000313" key="2">
    <source>
        <dbReference type="Proteomes" id="UP001152300"/>
    </source>
</evidence>
<dbReference type="Proteomes" id="UP001152300">
    <property type="component" value="Unassembled WGS sequence"/>
</dbReference>
<dbReference type="AlphaFoldDB" id="A0A9X0DPV8"/>
<comment type="caution">
    <text evidence="1">The sequence shown here is derived from an EMBL/GenBank/DDBJ whole genome shotgun (WGS) entry which is preliminary data.</text>
</comment>
<gene>
    <name evidence="1" type="ORF">OCU04_004004</name>
</gene>
<proteinExistence type="predicted"/>
<keyword evidence="2" id="KW-1185">Reference proteome</keyword>
<dbReference type="InterPro" id="IPR046670">
    <property type="entry name" value="DUF6540"/>
</dbReference>
<name>A0A9X0DPV8_9HELO</name>
<accession>A0A9X0DPV8</accession>
<evidence type="ECO:0000313" key="1">
    <source>
        <dbReference type="EMBL" id="KAJ8068448.1"/>
    </source>
</evidence>
<sequence length="123" mass="13680">MLGYTLEFKRNYEPSTMALGSYELVWIGEVVLGYCELDAEGRVDGDGKVVNEELSVDNTPKTAIENEAAEISPPGRSENFRAKVNDVQWTMDLVRRLVEKGILEAQALEVVQAKRDPADHGIL</sequence>
<protein>
    <submittedName>
        <fullName evidence="1">Uncharacterized protein</fullName>
    </submittedName>
</protein>
<dbReference type="Pfam" id="PF20174">
    <property type="entry name" value="DUF6540"/>
    <property type="match status" value="1"/>
</dbReference>
<organism evidence="1 2">
    <name type="scientific">Sclerotinia nivalis</name>
    <dbReference type="NCBI Taxonomy" id="352851"/>
    <lineage>
        <taxon>Eukaryota</taxon>
        <taxon>Fungi</taxon>
        <taxon>Dikarya</taxon>
        <taxon>Ascomycota</taxon>
        <taxon>Pezizomycotina</taxon>
        <taxon>Leotiomycetes</taxon>
        <taxon>Helotiales</taxon>
        <taxon>Sclerotiniaceae</taxon>
        <taxon>Sclerotinia</taxon>
    </lineage>
</organism>